<accession>A0A2P2MZQ0</accession>
<organism evidence="1">
    <name type="scientific">Rhizophora mucronata</name>
    <name type="common">Asiatic mangrove</name>
    <dbReference type="NCBI Taxonomy" id="61149"/>
    <lineage>
        <taxon>Eukaryota</taxon>
        <taxon>Viridiplantae</taxon>
        <taxon>Streptophyta</taxon>
        <taxon>Embryophyta</taxon>
        <taxon>Tracheophyta</taxon>
        <taxon>Spermatophyta</taxon>
        <taxon>Magnoliopsida</taxon>
        <taxon>eudicotyledons</taxon>
        <taxon>Gunneridae</taxon>
        <taxon>Pentapetalae</taxon>
        <taxon>rosids</taxon>
        <taxon>fabids</taxon>
        <taxon>Malpighiales</taxon>
        <taxon>Rhizophoraceae</taxon>
        <taxon>Rhizophora</taxon>
    </lineage>
</organism>
<reference evidence="1" key="1">
    <citation type="submission" date="2018-02" db="EMBL/GenBank/DDBJ databases">
        <title>Rhizophora mucronata_Transcriptome.</title>
        <authorList>
            <person name="Meera S.P."/>
            <person name="Sreeshan A."/>
            <person name="Augustine A."/>
        </authorList>
    </citation>
    <scope>NUCLEOTIDE SEQUENCE</scope>
    <source>
        <tissue evidence="1">Leaf</tissue>
    </source>
</reference>
<protein>
    <submittedName>
        <fullName evidence="1">Uncharacterized protein</fullName>
    </submittedName>
</protein>
<sequence length="15" mass="1679">MQTHFENCFASYSGG</sequence>
<dbReference type="EMBL" id="GGEC01055180">
    <property type="protein sequence ID" value="MBX35664.1"/>
    <property type="molecule type" value="Transcribed_RNA"/>
</dbReference>
<name>A0A2P2MZQ0_RHIMU</name>
<proteinExistence type="predicted"/>
<evidence type="ECO:0000313" key="1">
    <source>
        <dbReference type="EMBL" id="MBX35664.1"/>
    </source>
</evidence>